<keyword evidence="4" id="KW-1003">Cell membrane</keyword>
<dbReference type="CDD" id="cd04139">
    <property type="entry name" value="RalA_RalB"/>
    <property type="match status" value="1"/>
</dbReference>
<evidence type="ECO:0000256" key="6">
    <source>
        <dbReference type="ARBA" id="ARBA00022741"/>
    </source>
</evidence>
<dbReference type="SUPFAM" id="SSF52540">
    <property type="entry name" value="P-loop containing nucleoside triphosphate hydrolases"/>
    <property type="match status" value="1"/>
</dbReference>
<keyword evidence="14" id="KW-1185">Reference proteome</keyword>
<dbReference type="SMART" id="SM00176">
    <property type="entry name" value="RAN"/>
    <property type="match status" value="1"/>
</dbReference>
<dbReference type="PROSITE" id="PS51421">
    <property type="entry name" value="RAS"/>
    <property type="match status" value="1"/>
</dbReference>
<dbReference type="Pfam" id="PF00071">
    <property type="entry name" value="Ras"/>
    <property type="match status" value="1"/>
</dbReference>
<proteinExistence type="inferred from homology"/>
<feature type="compositionally biased region" description="Polar residues" evidence="12">
    <location>
        <begin position="1"/>
        <end position="17"/>
    </location>
</feature>
<sequence>MSTMSGVDGTRVTNRSSYSRDGRTPGVYYPADPQPPPRAHHSASTRTRKEAWSGLVTRVVTSLRRPLPRVRRYLALLTGSSTSAASTTTASNTTTMSGAKKNPPAPALHKVIMVGSGGVGKSALTLQFMYDEFVEDYEPTKADSYRKKVVLDGEEVQIDILDTAGQEDYAAIRDNYFRSGEGFLCVFSITEDDSFQATQEFREQILRVKNDEHIPFLLVGNKADLTERRKVSEAEAKNRASQWGVPYVETSAKTRANVDKVFYDLMREIRSRKLEDNKNTNGKGKDPGKRKKHKCCIL</sequence>
<dbReference type="InterPro" id="IPR001806">
    <property type="entry name" value="Small_GTPase"/>
</dbReference>
<dbReference type="PANTHER" id="PTHR24070">
    <property type="entry name" value="RAS, DI-RAS, AND RHEB FAMILY MEMBERS OF SMALL GTPASE SUPERFAMILY"/>
    <property type="match status" value="1"/>
</dbReference>
<evidence type="ECO:0000256" key="1">
    <source>
        <dbReference type="ARBA" id="ARBA00004342"/>
    </source>
</evidence>
<gene>
    <name evidence="13" type="ORF">Pmani_011333</name>
</gene>
<dbReference type="InterPro" id="IPR005225">
    <property type="entry name" value="Small_GTP-bd"/>
</dbReference>
<dbReference type="Proteomes" id="UP001292094">
    <property type="component" value="Unassembled WGS sequence"/>
</dbReference>
<evidence type="ECO:0000256" key="10">
    <source>
        <dbReference type="ARBA" id="ARBA00023288"/>
    </source>
</evidence>
<dbReference type="Gene3D" id="3.40.50.300">
    <property type="entry name" value="P-loop containing nucleotide triphosphate hydrolases"/>
    <property type="match status" value="1"/>
</dbReference>
<feature type="compositionally biased region" description="Basic and acidic residues" evidence="12">
    <location>
        <begin position="274"/>
        <end position="287"/>
    </location>
</feature>
<keyword evidence="7" id="KW-0378">Hydrolase</keyword>
<protein>
    <recommendedName>
        <fullName evidence="3">small monomeric GTPase</fullName>
        <ecNumber evidence="3">3.6.5.2</ecNumber>
    </recommendedName>
</protein>
<dbReference type="SMART" id="SM00174">
    <property type="entry name" value="RHO"/>
    <property type="match status" value="1"/>
</dbReference>
<dbReference type="FunFam" id="3.40.50.300:FF:000203">
    <property type="entry name" value="Putative ras-related protein ral-a"/>
    <property type="match status" value="1"/>
</dbReference>
<dbReference type="SMART" id="SM00173">
    <property type="entry name" value="RAS"/>
    <property type="match status" value="1"/>
</dbReference>
<feature type="region of interest" description="Disordered" evidence="12">
    <location>
        <begin position="1"/>
        <end position="51"/>
    </location>
</feature>
<name>A0AAE1UB80_9EUCA</name>
<feature type="region of interest" description="Disordered" evidence="12">
    <location>
        <begin position="84"/>
        <end position="103"/>
    </location>
</feature>
<evidence type="ECO:0000256" key="2">
    <source>
        <dbReference type="ARBA" id="ARBA00008344"/>
    </source>
</evidence>
<organism evidence="13 14">
    <name type="scientific">Petrolisthes manimaculis</name>
    <dbReference type="NCBI Taxonomy" id="1843537"/>
    <lineage>
        <taxon>Eukaryota</taxon>
        <taxon>Metazoa</taxon>
        <taxon>Ecdysozoa</taxon>
        <taxon>Arthropoda</taxon>
        <taxon>Crustacea</taxon>
        <taxon>Multicrustacea</taxon>
        <taxon>Malacostraca</taxon>
        <taxon>Eumalacostraca</taxon>
        <taxon>Eucarida</taxon>
        <taxon>Decapoda</taxon>
        <taxon>Pleocyemata</taxon>
        <taxon>Anomura</taxon>
        <taxon>Galatheoidea</taxon>
        <taxon>Porcellanidae</taxon>
        <taxon>Petrolisthes</taxon>
    </lineage>
</organism>
<feature type="compositionally biased region" description="Basic residues" evidence="12">
    <location>
        <begin position="288"/>
        <end position="298"/>
    </location>
</feature>
<keyword evidence="5" id="KW-0488">Methylation</keyword>
<comment type="subcellular location">
    <subcellularLocation>
        <location evidence="1">Cell membrane</location>
        <topology evidence="1">Lipid-anchor</topology>
        <orientation evidence="1">Cytoplasmic side</orientation>
    </subcellularLocation>
</comment>
<feature type="region of interest" description="Disordered" evidence="12">
    <location>
        <begin position="274"/>
        <end position="298"/>
    </location>
</feature>
<evidence type="ECO:0000256" key="4">
    <source>
        <dbReference type="ARBA" id="ARBA00022475"/>
    </source>
</evidence>
<evidence type="ECO:0000313" key="14">
    <source>
        <dbReference type="Proteomes" id="UP001292094"/>
    </source>
</evidence>
<comment type="similarity">
    <text evidence="2">Belongs to the small GTPase superfamily. Ras family.</text>
</comment>
<keyword evidence="6" id="KW-0547">Nucleotide-binding</keyword>
<dbReference type="GO" id="GO:0003925">
    <property type="term" value="F:G protein activity"/>
    <property type="evidence" value="ECO:0007669"/>
    <property type="project" value="UniProtKB-EC"/>
</dbReference>
<dbReference type="PROSITE" id="PS51420">
    <property type="entry name" value="RHO"/>
    <property type="match status" value="1"/>
</dbReference>
<evidence type="ECO:0000256" key="5">
    <source>
        <dbReference type="ARBA" id="ARBA00022481"/>
    </source>
</evidence>
<evidence type="ECO:0000256" key="3">
    <source>
        <dbReference type="ARBA" id="ARBA00011984"/>
    </source>
</evidence>
<dbReference type="PROSITE" id="PS51419">
    <property type="entry name" value="RAB"/>
    <property type="match status" value="1"/>
</dbReference>
<keyword evidence="11" id="KW-0636">Prenylation</keyword>
<evidence type="ECO:0000256" key="7">
    <source>
        <dbReference type="ARBA" id="ARBA00022801"/>
    </source>
</evidence>
<dbReference type="GO" id="GO:0005525">
    <property type="term" value="F:GTP binding"/>
    <property type="evidence" value="ECO:0007669"/>
    <property type="project" value="UniProtKB-KW"/>
</dbReference>
<dbReference type="GO" id="GO:0007165">
    <property type="term" value="P:signal transduction"/>
    <property type="evidence" value="ECO:0007669"/>
    <property type="project" value="InterPro"/>
</dbReference>
<keyword evidence="10" id="KW-0449">Lipoprotein</keyword>
<dbReference type="InterPro" id="IPR020849">
    <property type="entry name" value="Small_GTPase_Ras-type"/>
</dbReference>
<dbReference type="AlphaFoldDB" id="A0AAE1UB80"/>
<evidence type="ECO:0000256" key="8">
    <source>
        <dbReference type="ARBA" id="ARBA00023134"/>
    </source>
</evidence>
<dbReference type="SMART" id="SM00175">
    <property type="entry name" value="RAB"/>
    <property type="match status" value="1"/>
</dbReference>
<dbReference type="GO" id="GO:0005886">
    <property type="term" value="C:plasma membrane"/>
    <property type="evidence" value="ECO:0007669"/>
    <property type="project" value="UniProtKB-SubCell"/>
</dbReference>
<evidence type="ECO:0000256" key="11">
    <source>
        <dbReference type="ARBA" id="ARBA00023289"/>
    </source>
</evidence>
<keyword evidence="9" id="KW-0472">Membrane</keyword>
<dbReference type="InterPro" id="IPR027417">
    <property type="entry name" value="P-loop_NTPase"/>
</dbReference>
<dbReference type="EC" id="3.6.5.2" evidence="3"/>
<dbReference type="PRINTS" id="PR00449">
    <property type="entry name" value="RASTRNSFRMNG"/>
</dbReference>
<keyword evidence="8" id="KW-0342">GTP-binding</keyword>
<reference evidence="13" key="1">
    <citation type="submission" date="2023-11" db="EMBL/GenBank/DDBJ databases">
        <title>Genome assemblies of two species of porcelain crab, Petrolisthes cinctipes and Petrolisthes manimaculis (Anomura: Porcellanidae).</title>
        <authorList>
            <person name="Angst P."/>
        </authorList>
    </citation>
    <scope>NUCLEOTIDE SEQUENCE</scope>
    <source>
        <strain evidence="13">PB745_02</strain>
        <tissue evidence="13">Gill</tissue>
    </source>
</reference>
<comment type="caution">
    <text evidence="13">The sequence shown here is derived from an EMBL/GenBank/DDBJ whole genome shotgun (WGS) entry which is preliminary data.</text>
</comment>
<evidence type="ECO:0000313" key="13">
    <source>
        <dbReference type="EMBL" id="KAK4317598.1"/>
    </source>
</evidence>
<accession>A0AAE1UB80</accession>
<evidence type="ECO:0000256" key="9">
    <source>
        <dbReference type="ARBA" id="ARBA00023136"/>
    </source>
</evidence>
<dbReference type="NCBIfam" id="TIGR00231">
    <property type="entry name" value="small_GTP"/>
    <property type="match status" value="1"/>
</dbReference>
<dbReference type="EMBL" id="JAWZYT010000911">
    <property type="protein sequence ID" value="KAK4317598.1"/>
    <property type="molecule type" value="Genomic_DNA"/>
</dbReference>
<evidence type="ECO:0000256" key="12">
    <source>
        <dbReference type="SAM" id="MobiDB-lite"/>
    </source>
</evidence>
<feature type="compositionally biased region" description="Low complexity" evidence="12">
    <location>
        <begin position="84"/>
        <end position="99"/>
    </location>
</feature>